<dbReference type="GO" id="GO:0004674">
    <property type="term" value="F:protein serine/threonine kinase activity"/>
    <property type="evidence" value="ECO:0007669"/>
    <property type="project" value="UniProtKB-KW"/>
</dbReference>
<organism evidence="7 8">
    <name type="scientific">Latimeria chalumnae</name>
    <name type="common">Coelacanth</name>
    <dbReference type="NCBI Taxonomy" id="7897"/>
    <lineage>
        <taxon>Eukaryota</taxon>
        <taxon>Metazoa</taxon>
        <taxon>Chordata</taxon>
        <taxon>Craniata</taxon>
        <taxon>Vertebrata</taxon>
        <taxon>Euteleostomi</taxon>
        <taxon>Coelacanthiformes</taxon>
        <taxon>Coelacanthidae</taxon>
        <taxon>Latimeria</taxon>
    </lineage>
</organism>
<evidence type="ECO:0000256" key="3">
    <source>
        <dbReference type="ARBA" id="ARBA00022741"/>
    </source>
</evidence>
<dbReference type="CDD" id="cd05123">
    <property type="entry name" value="STKc_AGC"/>
    <property type="match status" value="1"/>
</dbReference>
<dbReference type="Pfam" id="PF00069">
    <property type="entry name" value="Pkinase"/>
    <property type="match status" value="1"/>
</dbReference>
<dbReference type="InterPro" id="IPR008271">
    <property type="entry name" value="Ser/Thr_kinase_AS"/>
</dbReference>
<dbReference type="PROSITE" id="PS50011">
    <property type="entry name" value="PROTEIN_KINASE_DOM"/>
    <property type="match status" value="1"/>
</dbReference>
<keyword evidence="2" id="KW-0808">Transferase</keyword>
<dbReference type="AlphaFoldDB" id="H3BFZ8"/>
<dbReference type="SMART" id="SM00220">
    <property type="entry name" value="S_TKc"/>
    <property type="match status" value="1"/>
</dbReference>
<sequence>WPLPRSTSLFLPEFPVRSRETLFQVLGFAAKGSFGPILKVHDRRNEKFYAVKILPKSVILQQAALKQCKEEVITQKRINHPFILRFGDSWQTLHHLFIMCDYCRSGDLYMLWSVIGRFEERTIRVFAAELGLALGFLHDYGIVHRDVKMENVLLDERGHLKLTDFGLSRHLQRGERAYTICGTVHYMAPEVLSGGPYNHSADWWSLGILLFALAVGEFPVASERDHSVMLEVVSEANFEVPHSVERSLSLLLSELLCKSPTRRLHLFYQYKKHPVFHGMTFDPELLQKHQLCFIPDASKTQRPQEQDLFKNFDWNLAGALARPCPP</sequence>
<accession>H3BFZ8</accession>
<feature type="domain" description="Protein kinase" evidence="6">
    <location>
        <begin position="23"/>
        <end position="276"/>
    </location>
</feature>
<dbReference type="GO" id="GO:0005524">
    <property type="term" value="F:ATP binding"/>
    <property type="evidence" value="ECO:0007669"/>
    <property type="project" value="UniProtKB-KW"/>
</dbReference>
<reference evidence="8" key="1">
    <citation type="submission" date="2011-08" db="EMBL/GenBank/DDBJ databases">
        <title>The draft genome of Latimeria chalumnae.</title>
        <authorList>
            <person name="Di Palma F."/>
            <person name="Alfoldi J."/>
            <person name="Johnson J."/>
            <person name="Berlin A."/>
            <person name="Gnerre S."/>
            <person name="Jaffe D."/>
            <person name="MacCallum I."/>
            <person name="Young S."/>
            <person name="Walker B.J."/>
            <person name="Lander E."/>
            <person name="Lindblad-Toh K."/>
        </authorList>
    </citation>
    <scope>NUCLEOTIDE SEQUENCE [LARGE SCALE GENOMIC DNA]</scope>
    <source>
        <strain evidence="8">Wild caught</strain>
    </source>
</reference>
<evidence type="ECO:0000256" key="5">
    <source>
        <dbReference type="ARBA" id="ARBA00022840"/>
    </source>
</evidence>
<dbReference type="eggNOG" id="KOG0694">
    <property type="taxonomic scope" value="Eukaryota"/>
</dbReference>
<dbReference type="FunFam" id="1.10.510.10:FF:000571">
    <property type="entry name" value="Maternal embryonic leucine zipper kinase"/>
    <property type="match status" value="1"/>
</dbReference>
<protein>
    <submittedName>
        <fullName evidence="7">Ribosomal protein S6 kinase related</fullName>
    </submittedName>
</protein>
<evidence type="ECO:0000259" key="6">
    <source>
        <dbReference type="PROSITE" id="PS50011"/>
    </source>
</evidence>
<evidence type="ECO:0000256" key="1">
    <source>
        <dbReference type="ARBA" id="ARBA00022527"/>
    </source>
</evidence>
<reference evidence="7" key="2">
    <citation type="submission" date="2025-08" db="UniProtKB">
        <authorList>
            <consortium name="Ensembl"/>
        </authorList>
    </citation>
    <scope>IDENTIFICATION</scope>
</reference>
<dbReference type="InterPro" id="IPR011009">
    <property type="entry name" value="Kinase-like_dom_sf"/>
</dbReference>
<dbReference type="Gene3D" id="3.30.200.20">
    <property type="entry name" value="Phosphorylase Kinase, domain 1"/>
    <property type="match status" value="1"/>
</dbReference>
<keyword evidence="4" id="KW-0418">Kinase</keyword>
<gene>
    <name evidence="7" type="primary">RSKR</name>
</gene>
<dbReference type="InterPro" id="IPR000719">
    <property type="entry name" value="Prot_kinase_dom"/>
</dbReference>
<name>H3BFZ8_LATCH</name>
<keyword evidence="8" id="KW-1185">Reference proteome</keyword>
<dbReference type="STRING" id="7897.ENSLACP00000020819"/>
<dbReference type="OMA" id="YCASAIH"/>
<proteinExistence type="predicted"/>
<dbReference type="EMBL" id="AFYH01004393">
    <property type="status" value="NOT_ANNOTATED_CDS"/>
    <property type="molecule type" value="Genomic_DNA"/>
</dbReference>
<dbReference type="InParanoid" id="H3BFZ8"/>
<dbReference type="SUPFAM" id="SSF56112">
    <property type="entry name" value="Protein kinase-like (PK-like)"/>
    <property type="match status" value="1"/>
</dbReference>
<dbReference type="GeneTree" id="ENSGT00940000160082"/>
<dbReference type="Proteomes" id="UP000008672">
    <property type="component" value="Unassembled WGS sequence"/>
</dbReference>
<keyword evidence="5" id="KW-0067">ATP-binding</keyword>
<evidence type="ECO:0000313" key="8">
    <source>
        <dbReference type="Proteomes" id="UP000008672"/>
    </source>
</evidence>
<dbReference type="EMBL" id="AFYH01004394">
    <property type="status" value="NOT_ANNOTATED_CDS"/>
    <property type="molecule type" value="Genomic_DNA"/>
</dbReference>
<dbReference type="Ensembl" id="ENSLACT00000020959.1">
    <property type="protein sequence ID" value="ENSLACP00000020819.1"/>
    <property type="gene ID" value="ENSLACG00000018289.1"/>
</dbReference>
<dbReference type="PANTHER" id="PTHR24355">
    <property type="entry name" value="G PROTEIN-COUPLED RECEPTOR KINASE/RIBOSOMAL PROTEIN S6 KINASE"/>
    <property type="match status" value="1"/>
</dbReference>
<reference evidence="7" key="3">
    <citation type="submission" date="2025-09" db="UniProtKB">
        <authorList>
            <consortium name="Ensembl"/>
        </authorList>
    </citation>
    <scope>IDENTIFICATION</scope>
</reference>
<dbReference type="Gene3D" id="1.10.510.10">
    <property type="entry name" value="Transferase(Phosphotransferase) domain 1"/>
    <property type="match status" value="1"/>
</dbReference>
<keyword evidence="1" id="KW-0723">Serine/threonine-protein kinase</keyword>
<dbReference type="InterPro" id="IPR045270">
    <property type="entry name" value="STKc_AGC"/>
</dbReference>
<keyword evidence="3" id="KW-0547">Nucleotide-binding</keyword>
<dbReference type="PROSITE" id="PS00108">
    <property type="entry name" value="PROTEIN_KINASE_ST"/>
    <property type="match status" value="1"/>
</dbReference>
<evidence type="ECO:0000256" key="4">
    <source>
        <dbReference type="ARBA" id="ARBA00022777"/>
    </source>
</evidence>
<dbReference type="PANTHER" id="PTHR24355:SF1">
    <property type="entry name" value="RIBOSOMAL PROTEIN S6 KINASE-RELATED PROTEIN"/>
    <property type="match status" value="1"/>
</dbReference>
<dbReference type="HOGENOM" id="CLU_000288_63_5_1"/>
<evidence type="ECO:0000313" key="7">
    <source>
        <dbReference type="Ensembl" id="ENSLACP00000020819.1"/>
    </source>
</evidence>
<evidence type="ECO:0000256" key="2">
    <source>
        <dbReference type="ARBA" id="ARBA00022679"/>
    </source>
</evidence>
<dbReference type="FunCoup" id="H3BFZ8">
    <property type="interactions" value="451"/>
</dbReference>